<dbReference type="GO" id="GO:0050660">
    <property type="term" value="F:flavin adenine dinucleotide binding"/>
    <property type="evidence" value="ECO:0007669"/>
    <property type="project" value="TreeGrafter"/>
</dbReference>
<keyword evidence="12" id="KW-0503">Monooxygenase</keyword>
<dbReference type="GO" id="GO:0004497">
    <property type="term" value="F:monooxygenase activity"/>
    <property type="evidence" value="ECO:0007669"/>
    <property type="project" value="UniProtKB-KW"/>
</dbReference>
<dbReference type="InterPro" id="IPR050415">
    <property type="entry name" value="MRET"/>
</dbReference>
<evidence type="ECO:0000259" key="11">
    <source>
        <dbReference type="PROSITE" id="PS51384"/>
    </source>
</evidence>
<reference evidence="12 13" key="1">
    <citation type="submission" date="2018-03" db="EMBL/GenBank/DDBJ databases">
        <title>Genomic Encyclopedia of Type Strains, Phase III (KMG-III): the genomes of soil and plant-associated and newly described type strains.</title>
        <authorList>
            <person name="Whitman W."/>
        </authorList>
    </citation>
    <scope>NUCLEOTIDE SEQUENCE [LARGE SCALE GENOMIC DNA]</scope>
    <source>
        <strain evidence="12 13">CGMCC 4.7125</strain>
    </source>
</reference>
<comment type="cofactor">
    <cofactor evidence="1">
        <name>FAD</name>
        <dbReference type="ChEBI" id="CHEBI:57692"/>
    </cofactor>
</comment>
<dbReference type="GO" id="GO:0051537">
    <property type="term" value="F:2 iron, 2 sulfur cluster binding"/>
    <property type="evidence" value="ECO:0007669"/>
    <property type="project" value="UniProtKB-KW"/>
</dbReference>
<dbReference type="SUPFAM" id="SSF52343">
    <property type="entry name" value="Ferredoxin reductase-like, C-terminal NADP-linked domain"/>
    <property type="match status" value="1"/>
</dbReference>
<feature type="domain" description="FAD-binding FR-type" evidence="11">
    <location>
        <begin position="4"/>
        <end position="104"/>
    </location>
</feature>
<dbReference type="InterPro" id="IPR017927">
    <property type="entry name" value="FAD-bd_FR_type"/>
</dbReference>
<dbReference type="PANTHER" id="PTHR47354:SF8">
    <property type="entry name" value="1,2-PHENYLACETYL-COA EPOXIDASE, SUBUNIT E"/>
    <property type="match status" value="1"/>
</dbReference>
<evidence type="ECO:0000259" key="10">
    <source>
        <dbReference type="PROSITE" id="PS51085"/>
    </source>
</evidence>
<organism evidence="12 13">
    <name type="scientific">Prauserella shujinwangii</name>
    <dbReference type="NCBI Taxonomy" id="1453103"/>
    <lineage>
        <taxon>Bacteria</taxon>
        <taxon>Bacillati</taxon>
        <taxon>Actinomycetota</taxon>
        <taxon>Actinomycetes</taxon>
        <taxon>Pseudonocardiales</taxon>
        <taxon>Pseudonocardiaceae</taxon>
        <taxon>Prauserella</taxon>
    </lineage>
</organism>
<keyword evidence="5" id="KW-0274">FAD</keyword>
<dbReference type="Proteomes" id="UP000238362">
    <property type="component" value="Unassembled WGS sequence"/>
</dbReference>
<keyword evidence="7" id="KW-0408">Iron</keyword>
<dbReference type="PANTHER" id="PTHR47354">
    <property type="entry name" value="NADH OXIDOREDUCTASE HCR"/>
    <property type="match status" value="1"/>
</dbReference>
<accession>A0A2T0M397</accession>
<dbReference type="InterPro" id="IPR036010">
    <property type="entry name" value="2Fe-2S_ferredoxin-like_sf"/>
</dbReference>
<evidence type="ECO:0000256" key="2">
    <source>
        <dbReference type="ARBA" id="ARBA00022630"/>
    </source>
</evidence>
<evidence type="ECO:0000256" key="7">
    <source>
        <dbReference type="ARBA" id="ARBA00023004"/>
    </source>
</evidence>
<feature type="region of interest" description="Disordered" evidence="9">
    <location>
        <begin position="233"/>
        <end position="261"/>
    </location>
</feature>
<dbReference type="EMBL" id="PVNH01000001">
    <property type="protein sequence ID" value="PRX51200.1"/>
    <property type="molecule type" value="Genomic_DNA"/>
</dbReference>
<dbReference type="Pfam" id="PF00970">
    <property type="entry name" value="FAD_binding_6"/>
    <property type="match status" value="1"/>
</dbReference>
<dbReference type="OrthoDB" id="9796486at2"/>
<evidence type="ECO:0000256" key="3">
    <source>
        <dbReference type="ARBA" id="ARBA00022714"/>
    </source>
</evidence>
<keyword evidence="4" id="KW-0479">Metal-binding</keyword>
<keyword evidence="8" id="KW-0411">Iron-sulfur</keyword>
<evidence type="ECO:0000256" key="4">
    <source>
        <dbReference type="ARBA" id="ARBA00022723"/>
    </source>
</evidence>
<dbReference type="PROSITE" id="PS00197">
    <property type="entry name" value="2FE2S_FER_1"/>
    <property type="match status" value="1"/>
</dbReference>
<dbReference type="AlphaFoldDB" id="A0A2T0M397"/>
<dbReference type="InterPro" id="IPR006058">
    <property type="entry name" value="2Fe2S_fd_BS"/>
</dbReference>
<name>A0A2T0M397_9PSEU</name>
<dbReference type="SUPFAM" id="SSF54292">
    <property type="entry name" value="2Fe-2S ferredoxin-like"/>
    <property type="match status" value="1"/>
</dbReference>
<dbReference type="InterPro" id="IPR008333">
    <property type="entry name" value="Cbr1-like_FAD-bd_dom"/>
</dbReference>
<dbReference type="InterPro" id="IPR001709">
    <property type="entry name" value="Flavoprot_Pyr_Nucl_cyt_Rdtase"/>
</dbReference>
<dbReference type="PROSITE" id="PS51085">
    <property type="entry name" value="2FE2S_FER_2"/>
    <property type="match status" value="1"/>
</dbReference>
<dbReference type="InterPro" id="IPR001433">
    <property type="entry name" value="OxRdtase_FAD/NAD-bd"/>
</dbReference>
<keyword evidence="6" id="KW-0560">Oxidoreductase</keyword>
<dbReference type="InterPro" id="IPR039261">
    <property type="entry name" value="FNR_nucleotide-bd"/>
</dbReference>
<feature type="domain" description="2Fe-2S ferredoxin-type" evidence="10">
    <location>
        <begin position="265"/>
        <end position="353"/>
    </location>
</feature>
<dbReference type="RefSeq" id="WP_106176700.1">
    <property type="nucleotide sequence ID" value="NZ_PVNH01000001.1"/>
</dbReference>
<evidence type="ECO:0000313" key="13">
    <source>
        <dbReference type="Proteomes" id="UP000238362"/>
    </source>
</evidence>
<dbReference type="Gene3D" id="2.40.30.10">
    <property type="entry name" value="Translation factors"/>
    <property type="match status" value="1"/>
</dbReference>
<dbReference type="PROSITE" id="PS51384">
    <property type="entry name" value="FAD_FR"/>
    <property type="match status" value="1"/>
</dbReference>
<dbReference type="Pfam" id="PF00111">
    <property type="entry name" value="Fer2"/>
    <property type="match status" value="1"/>
</dbReference>
<keyword evidence="13" id="KW-1185">Reference proteome</keyword>
<evidence type="ECO:0000256" key="9">
    <source>
        <dbReference type="SAM" id="MobiDB-lite"/>
    </source>
</evidence>
<dbReference type="InterPro" id="IPR012675">
    <property type="entry name" value="Beta-grasp_dom_sf"/>
</dbReference>
<dbReference type="PRINTS" id="PR00410">
    <property type="entry name" value="PHEHYDRXLASE"/>
</dbReference>
<proteinExistence type="predicted"/>
<feature type="compositionally biased region" description="Gly residues" evidence="9">
    <location>
        <begin position="245"/>
        <end position="254"/>
    </location>
</feature>
<evidence type="ECO:0000313" key="12">
    <source>
        <dbReference type="EMBL" id="PRX51200.1"/>
    </source>
</evidence>
<evidence type="ECO:0000256" key="5">
    <source>
        <dbReference type="ARBA" id="ARBA00022827"/>
    </source>
</evidence>
<dbReference type="InterPro" id="IPR017938">
    <property type="entry name" value="Riboflavin_synthase-like_b-brl"/>
</dbReference>
<gene>
    <name evidence="12" type="ORF">B0I33_101353</name>
</gene>
<comment type="caution">
    <text evidence="12">The sequence shown here is derived from an EMBL/GenBank/DDBJ whole genome shotgun (WGS) entry which is preliminary data.</text>
</comment>
<dbReference type="Gene3D" id="3.40.50.80">
    <property type="entry name" value="Nucleotide-binding domain of ferredoxin-NADP reductase (FNR) module"/>
    <property type="match status" value="1"/>
</dbReference>
<dbReference type="PRINTS" id="PR00371">
    <property type="entry name" value="FPNCR"/>
</dbReference>
<dbReference type="Gene3D" id="3.10.20.30">
    <property type="match status" value="1"/>
</dbReference>
<dbReference type="CDD" id="cd06214">
    <property type="entry name" value="PA_degradation_oxidoreductase_like"/>
    <property type="match status" value="1"/>
</dbReference>
<evidence type="ECO:0000256" key="6">
    <source>
        <dbReference type="ARBA" id="ARBA00023002"/>
    </source>
</evidence>
<sequence length="353" mass="37645">MVELTSHVLRVAEVVAETADARSVVLDGAFEYRPGQFLTVRVPSERCGSVARCYSLSSSPYTGEAPRFTVKRTEGGYASNWICDHLRPGDEVEILPPSGVFTPASLDQDLLLFAAGSGITPVLSIVRSVLAAGSGRLTLVYANRDERSVIFADPLRELAAAHPGRLSVVHWLESVQGLPDTARLRALAEPFAEREAFVCGPRPFMKAATTALRELGLPRARIHIEKFVSLGGNPFEQAKPAGSTAGPGGSGDSGDSGDEADAAPATLTVALDGAEHTLRWPRRRKLLDLLLAEGLDAPFSCREGQCSACACRIVSGEVKMLDNDVLDSEDIAEGIVLACQSLPITDEVSVTYE</sequence>
<dbReference type="CDD" id="cd00207">
    <property type="entry name" value="fer2"/>
    <property type="match status" value="1"/>
</dbReference>
<dbReference type="InterPro" id="IPR001041">
    <property type="entry name" value="2Fe-2S_ferredoxin-type"/>
</dbReference>
<keyword evidence="3" id="KW-0001">2Fe-2S</keyword>
<keyword evidence="2" id="KW-0285">Flavoprotein</keyword>
<evidence type="ECO:0000256" key="1">
    <source>
        <dbReference type="ARBA" id="ARBA00001974"/>
    </source>
</evidence>
<dbReference type="Pfam" id="PF00175">
    <property type="entry name" value="NAD_binding_1"/>
    <property type="match status" value="1"/>
</dbReference>
<dbReference type="GO" id="GO:0046872">
    <property type="term" value="F:metal ion binding"/>
    <property type="evidence" value="ECO:0007669"/>
    <property type="project" value="UniProtKB-KW"/>
</dbReference>
<evidence type="ECO:0000256" key="8">
    <source>
        <dbReference type="ARBA" id="ARBA00023014"/>
    </source>
</evidence>
<dbReference type="SUPFAM" id="SSF63380">
    <property type="entry name" value="Riboflavin synthase domain-like"/>
    <property type="match status" value="1"/>
</dbReference>
<protein>
    <submittedName>
        <fullName evidence="12">3-ketosteroid 9alpha-monooxygenase subunit B</fullName>
    </submittedName>
</protein>